<feature type="domain" description="Acyl-CoA dehydrogenase C-terminal bacterial-type" evidence="15">
    <location>
        <begin position="455"/>
        <end position="728"/>
    </location>
</feature>
<keyword evidence="17" id="KW-1185">Reference proteome</keyword>
<dbReference type="InterPro" id="IPR015396">
    <property type="entry name" value="FadE_C"/>
</dbReference>
<dbReference type="EC" id="1.3.8.7" evidence="4"/>
<reference evidence="16 17" key="1">
    <citation type="submission" date="2020-07" db="EMBL/GenBank/DDBJ databases">
        <title>Endozoicomonas sp. nov., isolated from sediment.</title>
        <authorList>
            <person name="Gu T."/>
        </authorList>
    </citation>
    <scope>NUCLEOTIDE SEQUENCE [LARGE SCALE GENOMIC DNA]</scope>
    <source>
        <strain evidence="16 17">SM1973</strain>
    </source>
</reference>
<dbReference type="EC" id="1.3.8.8" evidence="5"/>
<dbReference type="SUPFAM" id="SSF56645">
    <property type="entry name" value="Acyl-CoA dehydrogenase NM domain-like"/>
    <property type="match status" value="1"/>
</dbReference>
<sequence>MTTFRQRWVSGPLLRHLKAVLPPISETERQALEAGGVWWDSELLSGKPDWSVLHSIGKPKLTEEEQAFLNGPVIELCKMIDDWEITFEHRDIPAPIWQFLKEKCFFGMIIPKRYGGLEFSAYAHSEVVTQISTCSTTVAVTVMVPNSLGPGELLMEFGTDEQKEHYLPRLADGRDIPCFGLTSPEAGSDAAAMTDKGVVCYEEYNGKRTLGMRVNWHKRYITLGPVATLLGLAFKLYDPDHLLGEKEELGITVALVPTNTPGVEIGERHYPAFQAFQNGPNWGRDVFIPMDWIIGGQERIGEGWKMLMSALAAGRSISLPSLSTGGAKLAARSTGAYARIREQFNVPIGMFEGVQQRLARIAGYAYMLDSARKTTTWALDQGKVAAVISAILKAHSTNCLRESINDAMDVHGGKSICDGPSNYLGNFYRSIPVAITVEGANILTCSLIIFGQGAMRCHPYLLDELHTAEIKDEAVALEKFDALIVKHLVFQLKTFGRAWFHAWTGGYFATNPDKDGTLRRHYQQVERYASALTLVSEVALLTLGGELKRKEFLSARLGDVLSQLYLISCVLKRFDDDGRQQADLPLVDWCVQNSLWIIEQRLAEVIANFPSRPLAWLMRLYVLPRGASRKPPSDKLTQACAELLLSPSDTRQRLTGGVFVGDANTGVGRIEAAFEQVVNTQPLRDKMKANQLRTIEQAVVQGVITDLEAQRLKAAEQAVTKAIEVDYFDADYLSQLKTKPGGHAGVKKKRKH</sequence>
<dbReference type="InterPro" id="IPR006091">
    <property type="entry name" value="Acyl-CoA_Oxase/DH_mid-dom"/>
</dbReference>
<keyword evidence="8" id="KW-0274">FAD</keyword>
<dbReference type="GO" id="GO:0070991">
    <property type="term" value="F:medium-chain fatty acyl-CoA dehydrogenase activity"/>
    <property type="evidence" value="ECO:0007669"/>
    <property type="project" value="UniProtKB-EC"/>
</dbReference>
<dbReference type="Pfam" id="PF02771">
    <property type="entry name" value="Acyl-CoA_dh_N"/>
    <property type="match status" value="1"/>
</dbReference>
<comment type="catalytic activity">
    <reaction evidence="11">
        <text>a long-chain 2,3-saturated fatty acyl-CoA + oxidized [electron-transfer flavoprotein] + H(+) = a long-chain (2E)-enoyl-CoA + reduced [electron-transfer flavoprotein]</text>
        <dbReference type="Rhea" id="RHEA:17721"/>
        <dbReference type="Rhea" id="RHEA-COMP:10685"/>
        <dbReference type="Rhea" id="RHEA-COMP:10686"/>
        <dbReference type="ChEBI" id="CHEBI:15378"/>
        <dbReference type="ChEBI" id="CHEBI:57692"/>
        <dbReference type="ChEBI" id="CHEBI:58307"/>
        <dbReference type="ChEBI" id="CHEBI:83721"/>
        <dbReference type="ChEBI" id="CHEBI:83727"/>
        <dbReference type="EC" id="1.3.8.8"/>
    </reaction>
</comment>
<dbReference type="GO" id="GO:0005737">
    <property type="term" value="C:cytoplasm"/>
    <property type="evidence" value="ECO:0007669"/>
    <property type="project" value="TreeGrafter"/>
</dbReference>
<evidence type="ECO:0000313" key="17">
    <source>
        <dbReference type="Proteomes" id="UP000569732"/>
    </source>
</evidence>
<dbReference type="CDD" id="cd00567">
    <property type="entry name" value="ACAD"/>
    <property type="match status" value="1"/>
</dbReference>
<dbReference type="FunFam" id="1.20.140.10:FF:000009">
    <property type="entry name" value="Acyl-CoA dehydrogenase"/>
    <property type="match status" value="1"/>
</dbReference>
<evidence type="ECO:0000256" key="11">
    <source>
        <dbReference type="ARBA" id="ARBA00049247"/>
    </source>
</evidence>
<evidence type="ECO:0000259" key="15">
    <source>
        <dbReference type="Pfam" id="PF09317"/>
    </source>
</evidence>
<evidence type="ECO:0000256" key="1">
    <source>
        <dbReference type="ARBA" id="ARBA00001974"/>
    </source>
</evidence>
<evidence type="ECO:0000259" key="14">
    <source>
        <dbReference type="Pfam" id="PF02771"/>
    </source>
</evidence>
<evidence type="ECO:0000256" key="9">
    <source>
        <dbReference type="ARBA" id="ARBA00023002"/>
    </source>
</evidence>
<evidence type="ECO:0000256" key="6">
    <source>
        <dbReference type="ARBA" id="ARBA00020144"/>
    </source>
</evidence>
<dbReference type="Gene3D" id="1.10.540.10">
    <property type="entry name" value="Acyl-CoA dehydrogenase/oxidase, N-terminal domain"/>
    <property type="match status" value="1"/>
</dbReference>
<protein>
    <recommendedName>
        <fullName evidence="6">Acyl-coenzyme A dehydrogenase</fullName>
        <ecNumber evidence="4">1.3.8.7</ecNumber>
        <ecNumber evidence="5">1.3.8.8</ecNumber>
    </recommendedName>
</protein>
<dbReference type="NCBIfam" id="NF009586">
    <property type="entry name" value="PRK13026.1"/>
    <property type="match status" value="1"/>
</dbReference>
<dbReference type="Pfam" id="PF09317">
    <property type="entry name" value="ACDH_C"/>
    <property type="match status" value="1"/>
</dbReference>
<dbReference type="InterPro" id="IPR036250">
    <property type="entry name" value="AcylCo_DH-like_C"/>
</dbReference>
<evidence type="ECO:0000256" key="8">
    <source>
        <dbReference type="ARBA" id="ARBA00022827"/>
    </source>
</evidence>
<dbReference type="InterPro" id="IPR037069">
    <property type="entry name" value="AcylCoA_DH/ox_N_sf"/>
</dbReference>
<dbReference type="InterPro" id="IPR046373">
    <property type="entry name" value="Acyl-CoA_Oxase/DH_mid-dom_sf"/>
</dbReference>
<evidence type="ECO:0000259" key="12">
    <source>
        <dbReference type="Pfam" id="PF00441"/>
    </source>
</evidence>
<evidence type="ECO:0000313" key="16">
    <source>
        <dbReference type="EMBL" id="NYZ67252.1"/>
    </source>
</evidence>
<dbReference type="Gene3D" id="2.40.110.10">
    <property type="entry name" value="Butyryl-CoA Dehydrogenase, subunit A, domain 2"/>
    <property type="match status" value="1"/>
</dbReference>
<feature type="domain" description="Acyl-CoA dehydrogenase/oxidase N-terminal" evidence="14">
    <location>
        <begin position="79"/>
        <end position="173"/>
    </location>
</feature>
<evidence type="ECO:0000259" key="13">
    <source>
        <dbReference type="Pfam" id="PF02770"/>
    </source>
</evidence>
<comment type="caution">
    <text evidence="16">The sequence shown here is derived from an EMBL/GenBank/DDBJ whole genome shotgun (WGS) entry which is preliminary data.</text>
</comment>
<dbReference type="PANTHER" id="PTHR48083">
    <property type="entry name" value="MEDIUM-CHAIN SPECIFIC ACYL-COA DEHYDROGENASE, MITOCHONDRIAL-RELATED"/>
    <property type="match status" value="1"/>
</dbReference>
<dbReference type="FunFam" id="1.10.540.10:FF:000004">
    <property type="entry name" value="Acyl-CoA dehydrogenase"/>
    <property type="match status" value="1"/>
</dbReference>
<evidence type="ECO:0000256" key="3">
    <source>
        <dbReference type="ARBA" id="ARBA00009347"/>
    </source>
</evidence>
<evidence type="ECO:0000256" key="7">
    <source>
        <dbReference type="ARBA" id="ARBA00022630"/>
    </source>
</evidence>
<comment type="cofactor">
    <cofactor evidence="1">
        <name>FAD</name>
        <dbReference type="ChEBI" id="CHEBI:57692"/>
    </cofactor>
</comment>
<gene>
    <name evidence="16" type="ORF">H0A36_14635</name>
</gene>
<dbReference type="RefSeq" id="WP_180569276.1">
    <property type="nucleotide sequence ID" value="NZ_JACCKB010000023.1"/>
</dbReference>
<evidence type="ECO:0000256" key="4">
    <source>
        <dbReference type="ARBA" id="ARBA00012033"/>
    </source>
</evidence>
<dbReference type="InterPro" id="IPR009100">
    <property type="entry name" value="AcylCoA_DH/oxidase_NM_dom_sf"/>
</dbReference>
<dbReference type="InterPro" id="IPR009075">
    <property type="entry name" value="AcylCo_DH/oxidase_C"/>
</dbReference>
<feature type="domain" description="Acyl-CoA oxidase/dehydrogenase middle" evidence="13">
    <location>
        <begin position="178"/>
        <end position="268"/>
    </location>
</feature>
<comment type="catalytic activity">
    <reaction evidence="10">
        <text>a medium-chain 2,3-saturated fatty acyl-CoA + oxidized [electron-transfer flavoprotein] + H(+) = a medium-chain (2E)-enoyl-CoA + reduced [electron-transfer flavoprotein]</text>
        <dbReference type="Rhea" id="RHEA:14477"/>
        <dbReference type="Rhea" id="RHEA-COMP:10685"/>
        <dbReference type="Rhea" id="RHEA-COMP:10686"/>
        <dbReference type="ChEBI" id="CHEBI:15378"/>
        <dbReference type="ChEBI" id="CHEBI:57692"/>
        <dbReference type="ChEBI" id="CHEBI:58307"/>
        <dbReference type="ChEBI" id="CHEBI:83723"/>
        <dbReference type="ChEBI" id="CHEBI:83726"/>
        <dbReference type="EC" id="1.3.8.7"/>
    </reaction>
</comment>
<accession>A0A853I6H8</accession>
<name>A0A853I6H8_9GAMM</name>
<dbReference type="GO" id="GO:0004466">
    <property type="term" value="F:long-chain fatty acyl-CoA dehydrogenase activity"/>
    <property type="evidence" value="ECO:0007669"/>
    <property type="project" value="UniProtKB-EC"/>
</dbReference>
<dbReference type="InterPro" id="IPR013786">
    <property type="entry name" value="AcylCoA_DH/ox_N"/>
</dbReference>
<keyword evidence="7" id="KW-0285">Flavoprotein</keyword>
<dbReference type="SUPFAM" id="SSF47203">
    <property type="entry name" value="Acyl-CoA dehydrogenase C-terminal domain-like"/>
    <property type="match status" value="1"/>
</dbReference>
<dbReference type="PANTHER" id="PTHR48083:SF33">
    <property type="entry name" value="ACYL-COENZYME A DEHYDROGENASE"/>
    <property type="match status" value="1"/>
</dbReference>
<dbReference type="EMBL" id="JACCKB010000023">
    <property type="protein sequence ID" value="NYZ67252.1"/>
    <property type="molecule type" value="Genomic_DNA"/>
</dbReference>
<dbReference type="InterPro" id="IPR050741">
    <property type="entry name" value="Acyl-CoA_dehydrogenase"/>
</dbReference>
<dbReference type="Proteomes" id="UP000569732">
    <property type="component" value="Unassembled WGS sequence"/>
</dbReference>
<feature type="domain" description="Acyl-CoA dehydrogenase/oxidase C-terminal" evidence="12">
    <location>
        <begin position="301"/>
        <end position="448"/>
    </location>
</feature>
<comment type="similarity">
    <text evidence="3">Belongs to the acyl-CoA dehydrogenase family.</text>
</comment>
<proteinExistence type="inferred from homology"/>
<dbReference type="GO" id="GO:0033539">
    <property type="term" value="P:fatty acid beta-oxidation using acyl-CoA dehydrogenase"/>
    <property type="evidence" value="ECO:0007669"/>
    <property type="project" value="InterPro"/>
</dbReference>
<evidence type="ECO:0000256" key="5">
    <source>
        <dbReference type="ARBA" id="ARBA00012040"/>
    </source>
</evidence>
<dbReference type="Pfam" id="PF00441">
    <property type="entry name" value="Acyl-CoA_dh_1"/>
    <property type="match status" value="1"/>
</dbReference>
<keyword evidence="9" id="KW-0560">Oxidoreductase</keyword>
<dbReference type="NCBIfam" id="NF007000">
    <property type="entry name" value="PRK09463.1"/>
    <property type="match status" value="1"/>
</dbReference>
<comment type="pathway">
    <text evidence="2">Lipid metabolism; fatty acid beta-oxidation.</text>
</comment>
<organism evidence="16 17">
    <name type="scientific">Spartinivicinus marinus</name>
    <dbReference type="NCBI Taxonomy" id="2994442"/>
    <lineage>
        <taxon>Bacteria</taxon>
        <taxon>Pseudomonadati</taxon>
        <taxon>Pseudomonadota</taxon>
        <taxon>Gammaproteobacteria</taxon>
        <taxon>Oceanospirillales</taxon>
        <taxon>Zooshikellaceae</taxon>
        <taxon>Spartinivicinus</taxon>
    </lineage>
</organism>
<evidence type="ECO:0000256" key="2">
    <source>
        <dbReference type="ARBA" id="ARBA00005005"/>
    </source>
</evidence>
<dbReference type="Gene3D" id="1.20.140.10">
    <property type="entry name" value="Butyryl-CoA Dehydrogenase, subunit A, domain 3"/>
    <property type="match status" value="2"/>
</dbReference>
<dbReference type="AlphaFoldDB" id="A0A853I6H8"/>
<dbReference type="GO" id="GO:0050660">
    <property type="term" value="F:flavin adenine dinucleotide binding"/>
    <property type="evidence" value="ECO:0007669"/>
    <property type="project" value="InterPro"/>
</dbReference>
<evidence type="ECO:0000256" key="10">
    <source>
        <dbReference type="ARBA" id="ARBA00047882"/>
    </source>
</evidence>
<dbReference type="UniPathway" id="UPA00659"/>
<dbReference type="Pfam" id="PF02770">
    <property type="entry name" value="Acyl-CoA_dh_M"/>
    <property type="match status" value="1"/>
</dbReference>